<evidence type="ECO:0000313" key="2">
    <source>
        <dbReference type="Proteomes" id="UP000004699"/>
    </source>
</evidence>
<evidence type="ECO:0008006" key="3">
    <source>
        <dbReference type="Google" id="ProtNLM"/>
    </source>
</evidence>
<dbReference type="EMBL" id="DS999411">
    <property type="protein sequence ID" value="EED35118.1"/>
    <property type="molecule type" value="Genomic_DNA"/>
</dbReference>
<name>B8KXP0_9GAMM</name>
<gene>
    <name evidence="1" type="ORF">NOR51B_1062</name>
</gene>
<protein>
    <recommendedName>
        <fullName evidence="3">DUF3604 domain-containing protein</fullName>
    </recommendedName>
</protein>
<dbReference type="HOGENOM" id="CLU_022758_0_0_6"/>
<dbReference type="eggNOG" id="ENOG502Z7WD">
    <property type="taxonomic scope" value="Bacteria"/>
</dbReference>
<dbReference type="OrthoDB" id="543560at2"/>
<dbReference type="AlphaFoldDB" id="B8KXP0"/>
<proteinExistence type="predicted"/>
<reference evidence="2" key="1">
    <citation type="journal article" date="2013" name="BMC Microbiol.">
        <title>Taxonomy and evolution of bacteriochlorophyll a-containing members of the OM60/NOR5 clade of marine gammaproteobacteria: description of Luminiphilus syltensis gen. nov., sp. nov., reclassification of Haliea rubra as Pseudohaliea rubra gen. nov., comb. nov., and emendation of Chromatocurvus halotolerans.</title>
        <authorList>
            <person name="Spring S."/>
            <person name="Riedel T."/>
            <person name="Sproer C."/>
            <person name="Yan S."/>
            <person name="Harder J."/>
            <person name="Fuchs B.M."/>
        </authorList>
    </citation>
    <scope>NUCLEOTIDE SEQUENCE [LARGE SCALE GENOMIC DNA]</scope>
    <source>
        <strain evidence="2">NOR51-B</strain>
    </source>
</reference>
<dbReference type="STRING" id="565045.NOR51B_1062"/>
<dbReference type="Pfam" id="PF12228">
    <property type="entry name" value="DUF3604"/>
    <property type="match status" value="1"/>
</dbReference>
<organism evidence="1 2">
    <name type="scientific">Luminiphilus syltensis NOR5-1B</name>
    <dbReference type="NCBI Taxonomy" id="565045"/>
    <lineage>
        <taxon>Bacteria</taxon>
        <taxon>Pseudomonadati</taxon>
        <taxon>Pseudomonadota</taxon>
        <taxon>Gammaproteobacteria</taxon>
        <taxon>Cellvibrionales</taxon>
        <taxon>Halieaceae</taxon>
        <taxon>Luminiphilus</taxon>
    </lineage>
</organism>
<dbReference type="Gene3D" id="3.20.20.140">
    <property type="entry name" value="Metal-dependent hydrolases"/>
    <property type="match status" value="1"/>
</dbReference>
<keyword evidence="2" id="KW-1185">Reference proteome</keyword>
<dbReference type="Proteomes" id="UP000004699">
    <property type="component" value="Unassembled WGS sequence"/>
</dbReference>
<evidence type="ECO:0000313" key="1">
    <source>
        <dbReference type="EMBL" id="EED35118.1"/>
    </source>
</evidence>
<accession>B8KXP0</accession>
<sequence length="605" mass="67182">MAMVVGAASAIADDAEKVPYSPPLRDHATQLLWGDTHLHSSRSADAYTTGVRITPSQAYEFARGGSAIADNGVPLKLKRPLDFLLLSDHSDYLGIYPMLDASDPRLKNWKVGQRWAAYLRDNEHVKLGSEFAAAIQQSDPADDVPLETARSIWSDVAALADRYNDPGVFTALIGYEWTSMITGDNLHRVIMYRDGAEKASQVLPFTARDSTDPEDLWRALEEYESITGGEVLAIAHNGNVSNGRMFSPKTVSGDPLDAAYAKMRSRWEPVYEVTQVKGDGEAHPILSPSDEFADFETWDQGNIMLSVDKEPWMLQYEYARPALKEGLRHEAELGTNPFKFGLIGSTDFHTGFSTPEENNFFGKFVETNPSPDRINNPMAGQLQEGWKLGASGLAAVWASENTRDAIFEAMKRREVYATTGPRIQVRFFGGWDFEAADIDRSDYVRIGYEAGVPMGGDLIGGEGNEAPSFLIAASRDPDGANLDRVQVIKGWLEDNGETRERIYDVALSDGREVNVETGQVPPVGNTVNMLQPSYSNAIGDPELATVWRDPDFEPDQRAFYYLRVLQIPTPRWTAYDAGYFDVQMPDGIPMVVQDRAYTSPIWYTP</sequence>
<dbReference type="InterPro" id="IPR022028">
    <property type="entry name" value="DUF3604"/>
</dbReference>